<reference evidence="1" key="1">
    <citation type="journal article" date="2021" name="Proc. Natl. Acad. Sci. U.S.A.">
        <title>A Catalog of Tens of Thousands of Viruses from Human Metagenomes Reveals Hidden Associations with Chronic Diseases.</title>
        <authorList>
            <person name="Tisza M.J."/>
            <person name="Buck C.B."/>
        </authorList>
    </citation>
    <scope>NUCLEOTIDE SEQUENCE</scope>
    <source>
        <strain evidence="1">CtkfT29</strain>
    </source>
</reference>
<dbReference type="EMBL" id="BK015850">
    <property type="protein sequence ID" value="DAE28092.1"/>
    <property type="molecule type" value="Genomic_DNA"/>
</dbReference>
<name>A0A8S5RAU2_9CAUD</name>
<proteinExistence type="predicted"/>
<sequence>MARTGRPRKEIDQNLFENLCSIQCTEAEICVALECSEDTINRWCKRTYGATFADTYKSKNQRGKSSLRRMQFKLAAKNASMAIWLGKQYLGQRDEPEQVVESGVQIIDDL</sequence>
<evidence type="ECO:0000313" key="1">
    <source>
        <dbReference type="EMBL" id="DAE28092.1"/>
    </source>
</evidence>
<accession>A0A8S5RAU2</accession>
<organism evidence="1">
    <name type="scientific">Siphoviridae sp. ctkfT29</name>
    <dbReference type="NCBI Taxonomy" id="2827278"/>
    <lineage>
        <taxon>Viruses</taxon>
        <taxon>Duplodnaviria</taxon>
        <taxon>Heunggongvirae</taxon>
        <taxon>Uroviricota</taxon>
        <taxon>Caudoviricetes</taxon>
    </lineage>
</organism>
<protein>
    <submittedName>
        <fullName evidence="1">Putative terminase small subunit</fullName>
    </submittedName>
</protein>